<evidence type="ECO:0000313" key="3">
    <source>
        <dbReference type="Proteomes" id="UP000785679"/>
    </source>
</evidence>
<comment type="caution">
    <text evidence="2">The sequence shown here is derived from an EMBL/GenBank/DDBJ whole genome shotgun (WGS) entry which is preliminary data.</text>
</comment>
<sequence length="280" mass="32149">MNLVWTILNDLSFLTSLGLIAIPIPGIASNIQSFLNTIIYLDLLLTDKWMQPLLQRIYYHLELEDDEAINSFIDGQGFQSKQLLFNLGSTLVFLIIQILTLLYTGLMKMLRSKCSRQFYLNSQQLQSREAVQVSLAKRTLGRDNQIYHLTVLAPDLFKPYQHQIRSPRRFKQFISGRQTQLLPFSNTICRDTPLNRHFLSNCKKGPCSKIKFFHIGLRLEVKRKRVRRLLDSVDPGEMVSDVFRADLAHRLPRTAIAATYRAIIGIDVPLVQSKANGVQC</sequence>
<reference evidence="2" key="1">
    <citation type="submission" date="2019-06" db="EMBL/GenBank/DDBJ databases">
        <authorList>
            <person name="Zheng W."/>
        </authorList>
    </citation>
    <scope>NUCLEOTIDE SEQUENCE</scope>
    <source>
        <strain evidence="2">QDHG01</strain>
    </source>
</reference>
<evidence type="ECO:0000256" key="1">
    <source>
        <dbReference type="SAM" id="Phobius"/>
    </source>
</evidence>
<dbReference type="Proteomes" id="UP000785679">
    <property type="component" value="Unassembled WGS sequence"/>
</dbReference>
<dbReference type="EMBL" id="RRYP01001034">
    <property type="protein sequence ID" value="TNV86502.1"/>
    <property type="molecule type" value="Genomic_DNA"/>
</dbReference>
<name>A0A8J8P3N0_HALGN</name>
<protein>
    <submittedName>
        <fullName evidence="2">Uncharacterized protein</fullName>
    </submittedName>
</protein>
<organism evidence="2 3">
    <name type="scientific">Halteria grandinella</name>
    <dbReference type="NCBI Taxonomy" id="5974"/>
    <lineage>
        <taxon>Eukaryota</taxon>
        <taxon>Sar</taxon>
        <taxon>Alveolata</taxon>
        <taxon>Ciliophora</taxon>
        <taxon>Intramacronucleata</taxon>
        <taxon>Spirotrichea</taxon>
        <taxon>Stichotrichia</taxon>
        <taxon>Sporadotrichida</taxon>
        <taxon>Halteriidae</taxon>
        <taxon>Halteria</taxon>
    </lineage>
</organism>
<keyword evidence="1" id="KW-0812">Transmembrane</keyword>
<proteinExistence type="predicted"/>
<keyword evidence="1" id="KW-0472">Membrane</keyword>
<accession>A0A8J8P3N0</accession>
<keyword evidence="1" id="KW-1133">Transmembrane helix</keyword>
<evidence type="ECO:0000313" key="2">
    <source>
        <dbReference type="EMBL" id="TNV86502.1"/>
    </source>
</evidence>
<feature type="transmembrane region" description="Helical" evidence="1">
    <location>
        <begin position="83"/>
        <end position="106"/>
    </location>
</feature>
<dbReference type="AlphaFoldDB" id="A0A8J8P3N0"/>
<keyword evidence="3" id="KW-1185">Reference proteome</keyword>
<gene>
    <name evidence="2" type="ORF">FGO68_gene6797</name>
</gene>